<protein>
    <recommendedName>
        <fullName evidence="5">Lipoprotein</fullName>
    </recommendedName>
</protein>
<gene>
    <name evidence="3" type="ORF">ACFYNQ_09500</name>
</gene>
<evidence type="ECO:0000313" key="3">
    <source>
        <dbReference type="EMBL" id="MFE9598804.1"/>
    </source>
</evidence>
<feature type="region of interest" description="Disordered" evidence="1">
    <location>
        <begin position="35"/>
        <end position="70"/>
    </location>
</feature>
<accession>A0ABW6LY43</accession>
<keyword evidence="4" id="KW-1185">Reference proteome</keyword>
<organism evidence="3 4">
    <name type="scientific">Streptomyces hokutonensis</name>
    <dbReference type="NCBI Taxonomy" id="1306990"/>
    <lineage>
        <taxon>Bacteria</taxon>
        <taxon>Bacillati</taxon>
        <taxon>Actinomycetota</taxon>
        <taxon>Actinomycetes</taxon>
        <taxon>Kitasatosporales</taxon>
        <taxon>Streptomycetaceae</taxon>
        <taxon>Streptomyces</taxon>
    </lineage>
</organism>
<name>A0ABW6LY43_9ACTN</name>
<proteinExistence type="predicted"/>
<dbReference type="PROSITE" id="PS51257">
    <property type="entry name" value="PROKAR_LIPOPROTEIN"/>
    <property type="match status" value="1"/>
</dbReference>
<sequence length="194" mass="20372">MSKLTRRTRSAVLAGLGAAAALSLLVACGGSGGHGGTASKDKDVVSINSPSASGASASASAAAESGRPRLRVDTTDAERTRLYQIWTDCLHDHGVPAGHKPGSTAWSIAGDITKYPAATTACLPKRPIEPPEEDPAKNPHYMDDFRTYIKCLNDGGLKVKGLSDGSGWNYDGESSLTQAQESRLDHDCEVKAYK</sequence>
<feature type="signal peptide" evidence="2">
    <location>
        <begin position="1"/>
        <end position="26"/>
    </location>
</feature>
<dbReference type="Proteomes" id="UP001601303">
    <property type="component" value="Unassembled WGS sequence"/>
</dbReference>
<evidence type="ECO:0000313" key="4">
    <source>
        <dbReference type="Proteomes" id="UP001601303"/>
    </source>
</evidence>
<comment type="caution">
    <text evidence="3">The sequence shown here is derived from an EMBL/GenBank/DDBJ whole genome shotgun (WGS) entry which is preliminary data.</text>
</comment>
<feature type="chain" id="PRO_5046087922" description="Lipoprotein" evidence="2">
    <location>
        <begin position="27"/>
        <end position="194"/>
    </location>
</feature>
<dbReference type="RefSeq" id="WP_388104385.1">
    <property type="nucleotide sequence ID" value="NZ_JBIAHM010000002.1"/>
</dbReference>
<evidence type="ECO:0000256" key="2">
    <source>
        <dbReference type="SAM" id="SignalP"/>
    </source>
</evidence>
<keyword evidence="2" id="KW-0732">Signal</keyword>
<reference evidence="3 4" key="1">
    <citation type="submission" date="2024-10" db="EMBL/GenBank/DDBJ databases">
        <title>The Natural Products Discovery Center: Release of the First 8490 Sequenced Strains for Exploring Actinobacteria Biosynthetic Diversity.</title>
        <authorList>
            <person name="Kalkreuter E."/>
            <person name="Kautsar S.A."/>
            <person name="Yang D."/>
            <person name="Bader C.D."/>
            <person name="Teijaro C.N."/>
            <person name="Fluegel L."/>
            <person name="Davis C.M."/>
            <person name="Simpson J.R."/>
            <person name="Lauterbach L."/>
            <person name="Steele A.D."/>
            <person name="Gui C."/>
            <person name="Meng S."/>
            <person name="Li G."/>
            <person name="Viehrig K."/>
            <person name="Ye F."/>
            <person name="Su P."/>
            <person name="Kiefer A.F."/>
            <person name="Nichols A."/>
            <person name="Cepeda A.J."/>
            <person name="Yan W."/>
            <person name="Fan B."/>
            <person name="Jiang Y."/>
            <person name="Adhikari A."/>
            <person name="Zheng C.-J."/>
            <person name="Schuster L."/>
            <person name="Cowan T.M."/>
            <person name="Smanski M.J."/>
            <person name="Chevrette M.G."/>
            <person name="De Carvalho L.P.S."/>
            <person name="Shen B."/>
        </authorList>
    </citation>
    <scope>NUCLEOTIDE SEQUENCE [LARGE SCALE GENOMIC DNA]</scope>
    <source>
        <strain evidence="3 4">NPDC006488</strain>
    </source>
</reference>
<evidence type="ECO:0000256" key="1">
    <source>
        <dbReference type="SAM" id="MobiDB-lite"/>
    </source>
</evidence>
<dbReference type="EMBL" id="JBIAHM010000002">
    <property type="protein sequence ID" value="MFE9598804.1"/>
    <property type="molecule type" value="Genomic_DNA"/>
</dbReference>
<evidence type="ECO:0008006" key="5">
    <source>
        <dbReference type="Google" id="ProtNLM"/>
    </source>
</evidence>
<feature type="compositionally biased region" description="Low complexity" evidence="1">
    <location>
        <begin position="49"/>
        <end position="65"/>
    </location>
</feature>